<evidence type="ECO:0000256" key="1">
    <source>
        <dbReference type="ARBA" id="ARBA00022679"/>
    </source>
</evidence>
<gene>
    <name evidence="3" type="ORF">IAC94_04060</name>
</gene>
<protein>
    <submittedName>
        <fullName evidence="3">Lipopolysaccharide A protein</fullName>
    </submittedName>
</protein>
<name>A0A9D1E179_9BACT</name>
<dbReference type="Pfam" id="PF05686">
    <property type="entry name" value="Glyco_transf_90"/>
    <property type="match status" value="1"/>
</dbReference>
<evidence type="ECO:0000313" key="3">
    <source>
        <dbReference type="EMBL" id="HIR62683.1"/>
    </source>
</evidence>
<dbReference type="EMBL" id="DVHI01000053">
    <property type="protein sequence ID" value="HIR62683.1"/>
    <property type="molecule type" value="Genomic_DNA"/>
</dbReference>
<comment type="caution">
    <text evidence="3">The sequence shown here is derived from an EMBL/GenBank/DDBJ whole genome shotgun (WGS) entry which is preliminary data.</text>
</comment>
<feature type="domain" description="Glycosyl transferase CAP10" evidence="2">
    <location>
        <begin position="200"/>
        <end position="294"/>
    </location>
</feature>
<sequence>MVCKGLRKAAWFAGSFITYCIPRGIYRRRLPRLLASMTESERQEVMRRTDYYNRMGTDARPTPSWRTVGGFRYPKGKRKFSTYFFDLYRSIRYFAPGLRFAYLPGDVTEIPGEPTIVKSRPLVQDGSDANSVLSRLNTVRHFYFPKDSRPFRSKKNMLVSRNAVYQPHRRKLLEMYFGHPMCDLGQINPDTNLQHPEWHKEYLTIPQQLEYKFVSCIEGNDVATNLKWVMASNSLAVMPRPQYETWFMEGTLIPDYHYVEIKPDYSDLIEKMQYYIDRPEEAEAIIKHAHEYVDRFRNRRIEKLTQLCVLQKYFRNTGQI</sequence>
<dbReference type="InterPro" id="IPR051091">
    <property type="entry name" value="O-Glucosyltr/Glycosyltrsf_90"/>
</dbReference>
<accession>A0A9D1E179</accession>
<evidence type="ECO:0000259" key="2">
    <source>
        <dbReference type="Pfam" id="PF05686"/>
    </source>
</evidence>
<dbReference type="GO" id="GO:0016740">
    <property type="term" value="F:transferase activity"/>
    <property type="evidence" value="ECO:0007669"/>
    <property type="project" value="UniProtKB-KW"/>
</dbReference>
<proteinExistence type="predicted"/>
<organism evidence="3 4">
    <name type="scientific">Candidatus Coprenecus avistercoris</name>
    <dbReference type="NCBI Taxonomy" id="2840730"/>
    <lineage>
        <taxon>Bacteria</taxon>
        <taxon>Pseudomonadati</taxon>
        <taxon>Bacteroidota</taxon>
        <taxon>Bacteroidia</taxon>
        <taxon>Bacteroidales</taxon>
        <taxon>Rikenellaceae</taxon>
        <taxon>Rikenellaceae incertae sedis</taxon>
        <taxon>Candidatus Coprenecus</taxon>
    </lineage>
</organism>
<keyword evidence="1" id="KW-0808">Transferase</keyword>
<dbReference type="AlphaFoldDB" id="A0A9D1E179"/>
<dbReference type="PANTHER" id="PTHR12203">
    <property type="entry name" value="KDEL LYS-ASP-GLU-LEU CONTAINING - RELATED"/>
    <property type="match status" value="1"/>
</dbReference>
<reference evidence="3" key="2">
    <citation type="journal article" date="2021" name="PeerJ">
        <title>Extensive microbial diversity within the chicken gut microbiome revealed by metagenomics and culture.</title>
        <authorList>
            <person name="Gilroy R."/>
            <person name="Ravi A."/>
            <person name="Getino M."/>
            <person name="Pursley I."/>
            <person name="Horton D.L."/>
            <person name="Alikhan N.F."/>
            <person name="Baker D."/>
            <person name="Gharbi K."/>
            <person name="Hall N."/>
            <person name="Watson M."/>
            <person name="Adriaenssens E.M."/>
            <person name="Foster-Nyarko E."/>
            <person name="Jarju S."/>
            <person name="Secka A."/>
            <person name="Antonio M."/>
            <person name="Oren A."/>
            <person name="Chaudhuri R.R."/>
            <person name="La Ragione R."/>
            <person name="Hildebrand F."/>
            <person name="Pallen M.J."/>
        </authorList>
    </citation>
    <scope>NUCLEOTIDE SEQUENCE</scope>
    <source>
        <strain evidence="3">ChiHjej13B12-12457</strain>
    </source>
</reference>
<reference evidence="3" key="1">
    <citation type="submission" date="2020-10" db="EMBL/GenBank/DDBJ databases">
        <authorList>
            <person name="Gilroy R."/>
        </authorList>
    </citation>
    <scope>NUCLEOTIDE SEQUENCE</scope>
    <source>
        <strain evidence="3">ChiHjej13B12-12457</strain>
    </source>
</reference>
<dbReference type="Proteomes" id="UP000886744">
    <property type="component" value="Unassembled WGS sequence"/>
</dbReference>
<evidence type="ECO:0000313" key="4">
    <source>
        <dbReference type="Proteomes" id="UP000886744"/>
    </source>
</evidence>
<dbReference type="PANTHER" id="PTHR12203:SF35">
    <property type="entry name" value="PROTEIN O-GLUCOSYLTRANSFERASE 1"/>
    <property type="match status" value="1"/>
</dbReference>
<dbReference type="InterPro" id="IPR006598">
    <property type="entry name" value="CAP10"/>
</dbReference>